<dbReference type="GeneID" id="111298031"/>
<name>A0A6P5Z7U8_DURZI</name>
<dbReference type="Proteomes" id="UP000515121">
    <property type="component" value="Unplaced"/>
</dbReference>
<organism evidence="2 3">
    <name type="scientific">Durio zibethinus</name>
    <name type="common">Durian</name>
    <dbReference type="NCBI Taxonomy" id="66656"/>
    <lineage>
        <taxon>Eukaryota</taxon>
        <taxon>Viridiplantae</taxon>
        <taxon>Streptophyta</taxon>
        <taxon>Embryophyta</taxon>
        <taxon>Tracheophyta</taxon>
        <taxon>Spermatophyta</taxon>
        <taxon>Magnoliopsida</taxon>
        <taxon>eudicotyledons</taxon>
        <taxon>Gunneridae</taxon>
        <taxon>Pentapetalae</taxon>
        <taxon>rosids</taxon>
        <taxon>malvids</taxon>
        <taxon>Malvales</taxon>
        <taxon>Malvaceae</taxon>
        <taxon>Helicteroideae</taxon>
        <taxon>Durio</taxon>
    </lineage>
</organism>
<dbReference type="AlphaFoldDB" id="A0A6P5Z7U8"/>
<reference evidence="3" key="1">
    <citation type="submission" date="2025-08" db="UniProtKB">
        <authorList>
            <consortium name="RefSeq"/>
        </authorList>
    </citation>
    <scope>IDENTIFICATION</scope>
    <source>
        <tissue evidence="3">Fruit stalk</tissue>
    </source>
</reference>
<sequence length="132" mass="14991">MAVDSFQESSRNRNAEDGSWDLEATEGKSKSFFLENKLRGSSSRMNLFGFFNNLWTAYGSRIPSNYTKRLKDGEEGRLPSYVDAYHAAQRQCIELSSAPGDHGLQGLRGFLIKVMHLQRRLGACNARYDRFS</sequence>
<evidence type="ECO:0000256" key="1">
    <source>
        <dbReference type="SAM" id="MobiDB-lite"/>
    </source>
</evidence>
<gene>
    <name evidence="3" type="primary">LOC111298031</name>
</gene>
<proteinExistence type="predicted"/>
<dbReference type="OrthoDB" id="737588at2759"/>
<evidence type="ECO:0000313" key="3">
    <source>
        <dbReference type="RefSeq" id="XP_022748456.1"/>
    </source>
</evidence>
<accession>A0A6P5Z7U8</accession>
<dbReference type="KEGG" id="dzi:111298031"/>
<protein>
    <submittedName>
        <fullName evidence="3">Uncharacterized protein LOC111298031</fullName>
    </submittedName>
</protein>
<feature type="region of interest" description="Disordered" evidence="1">
    <location>
        <begin position="1"/>
        <end position="20"/>
    </location>
</feature>
<keyword evidence="2" id="KW-1185">Reference proteome</keyword>
<dbReference type="RefSeq" id="XP_022748456.1">
    <property type="nucleotide sequence ID" value="XM_022892721.1"/>
</dbReference>
<evidence type="ECO:0000313" key="2">
    <source>
        <dbReference type="Proteomes" id="UP000515121"/>
    </source>
</evidence>